<comment type="caution">
    <text evidence="9">The sequence shown here is derived from an EMBL/GenBank/DDBJ whole genome shotgun (WGS) entry which is preliminary data.</text>
</comment>
<evidence type="ECO:0000256" key="4">
    <source>
        <dbReference type="ARBA" id="ARBA00022475"/>
    </source>
</evidence>
<dbReference type="Pfam" id="PF01925">
    <property type="entry name" value="TauE"/>
    <property type="match status" value="1"/>
</dbReference>
<dbReference type="PANTHER" id="PTHR30269">
    <property type="entry name" value="TRANSMEMBRANE PROTEIN YFCA"/>
    <property type="match status" value="1"/>
</dbReference>
<gene>
    <name evidence="9" type="ORF">J2W31_004247</name>
</gene>
<feature type="transmembrane region" description="Helical" evidence="8">
    <location>
        <begin position="205"/>
        <end position="222"/>
    </location>
</feature>
<evidence type="ECO:0000313" key="9">
    <source>
        <dbReference type="EMBL" id="MDP9895122.1"/>
    </source>
</evidence>
<keyword evidence="3" id="KW-0813">Transport</keyword>
<evidence type="ECO:0000313" key="10">
    <source>
        <dbReference type="Proteomes" id="UP001242045"/>
    </source>
</evidence>
<keyword evidence="5 8" id="KW-0812">Transmembrane</keyword>
<feature type="transmembrane region" description="Helical" evidence="8">
    <location>
        <begin position="99"/>
        <end position="115"/>
    </location>
</feature>
<keyword evidence="6 8" id="KW-1133">Transmembrane helix</keyword>
<evidence type="ECO:0000256" key="2">
    <source>
        <dbReference type="ARBA" id="ARBA00009142"/>
    </source>
</evidence>
<dbReference type="AlphaFoldDB" id="A0AAW8D534"/>
<reference evidence="9" key="1">
    <citation type="submission" date="2023-07" db="EMBL/GenBank/DDBJ databases">
        <title>Sorghum-associated microbial communities from plants grown in Nebraska, USA.</title>
        <authorList>
            <person name="Schachtman D."/>
        </authorList>
    </citation>
    <scope>NUCLEOTIDE SEQUENCE</scope>
    <source>
        <strain evidence="9">DS3754</strain>
    </source>
</reference>
<comment type="subcellular location">
    <subcellularLocation>
        <location evidence="1 8">Cell membrane</location>
        <topology evidence="1 8">Multi-pass membrane protein</topology>
    </subcellularLocation>
</comment>
<keyword evidence="7 8" id="KW-0472">Membrane</keyword>
<evidence type="ECO:0000256" key="8">
    <source>
        <dbReference type="RuleBase" id="RU363041"/>
    </source>
</evidence>
<evidence type="ECO:0000256" key="6">
    <source>
        <dbReference type="ARBA" id="ARBA00022989"/>
    </source>
</evidence>
<name>A0AAW8D534_9BURK</name>
<protein>
    <recommendedName>
        <fullName evidence="8">Probable membrane transporter protein</fullName>
    </recommendedName>
</protein>
<dbReference type="PANTHER" id="PTHR30269:SF0">
    <property type="entry name" value="MEMBRANE TRANSPORTER PROTEIN YFCA-RELATED"/>
    <property type="match status" value="1"/>
</dbReference>
<comment type="similarity">
    <text evidence="2 8">Belongs to the 4-toluene sulfonate uptake permease (TSUP) (TC 2.A.102) family.</text>
</comment>
<evidence type="ECO:0000256" key="7">
    <source>
        <dbReference type="ARBA" id="ARBA00023136"/>
    </source>
</evidence>
<evidence type="ECO:0000256" key="1">
    <source>
        <dbReference type="ARBA" id="ARBA00004651"/>
    </source>
</evidence>
<dbReference type="InterPro" id="IPR002781">
    <property type="entry name" value="TM_pro_TauE-like"/>
</dbReference>
<feature type="transmembrane region" description="Helical" evidence="8">
    <location>
        <begin position="72"/>
        <end position="93"/>
    </location>
</feature>
<dbReference type="EMBL" id="JAUSRD010000011">
    <property type="protein sequence ID" value="MDP9895122.1"/>
    <property type="molecule type" value="Genomic_DNA"/>
</dbReference>
<feature type="transmembrane region" description="Helical" evidence="8">
    <location>
        <begin position="181"/>
        <end position="199"/>
    </location>
</feature>
<organism evidence="9 10">
    <name type="scientific">Variovorax boronicumulans</name>
    <dbReference type="NCBI Taxonomy" id="436515"/>
    <lineage>
        <taxon>Bacteria</taxon>
        <taxon>Pseudomonadati</taxon>
        <taxon>Pseudomonadota</taxon>
        <taxon>Betaproteobacteria</taxon>
        <taxon>Burkholderiales</taxon>
        <taxon>Comamonadaceae</taxon>
        <taxon>Variovorax</taxon>
    </lineage>
</organism>
<dbReference type="Proteomes" id="UP001242045">
    <property type="component" value="Unassembled WGS sequence"/>
</dbReference>
<sequence>MVIGLVVVALGLFIGVVAVTIGGGATAGVPLLLLMGHSAAQSIATVKFALLGSFVTGSLAHRGDAAAAERKAMPWAVWPLAVVGSAAGSLLVVGIDDRVLKIVVALLMVVILWITHRTDFSQRRRDAHARLPSAPVGVAMIFGLCVYSGFFGAGFGTFLIFALMRCYGLTFGESASVMTRINLLVVGASVTTFISSGVVDFRLGIPLFVGCAAGGWLGAWVARVTNPKRMKAAFQAFTLLLGAKLLWEAWAAG</sequence>
<evidence type="ECO:0000256" key="5">
    <source>
        <dbReference type="ARBA" id="ARBA00022692"/>
    </source>
</evidence>
<dbReference type="GO" id="GO:0005886">
    <property type="term" value="C:plasma membrane"/>
    <property type="evidence" value="ECO:0007669"/>
    <property type="project" value="UniProtKB-SubCell"/>
</dbReference>
<proteinExistence type="inferred from homology"/>
<keyword evidence="4 8" id="KW-1003">Cell membrane</keyword>
<dbReference type="RefSeq" id="WP_307510209.1">
    <property type="nucleotide sequence ID" value="NZ_JAUSRD010000011.1"/>
</dbReference>
<accession>A0AAW8D534</accession>
<evidence type="ECO:0000256" key="3">
    <source>
        <dbReference type="ARBA" id="ARBA00022448"/>
    </source>
</evidence>
<dbReference type="InterPro" id="IPR052017">
    <property type="entry name" value="TSUP"/>
</dbReference>